<keyword evidence="4" id="KW-1185">Reference proteome</keyword>
<keyword evidence="3" id="KW-0808">Transferase</keyword>
<feature type="transmembrane region" description="Helical" evidence="1">
    <location>
        <begin position="264"/>
        <end position="284"/>
    </location>
</feature>
<feature type="transmembrane region" description="Helical" evidence="1">
    <location>
        <begin position="168"/>
        <end position="190"/>
    </location>
</feature>
<sequence length="373" mass="40293">MQRGTGIREDGYVWMDALRLVAALQVVLYHVVHCGLREGGLAVSSPILRAVLFHLTAYGEQAVMVFFVLSGFWIASTVDRLKHSDRFWPQYLARRLSRLLAVLVPALLIGGAFDLIGAQVLHAPVYASASAAAWGAWPQMGETLKPTVLVANLLFLQDIVAPPLGSNAALWSLSCEFWYYLAWPALVLLAHRRPGLALGAVLLLAAQPALLETFPVWLIGVALFHGERRLSSSWTPPRWLLPLALIALAGALALARFAPVDPLAGQGLLGLATALLLFALLRAAPRPGMLARRLAAMGSAGSYSLYLAHMPLAVLLGALAWSQGVADSLLLRLGIVPVVLAWGWLIARLFESRTQFLRRLALSVGAAGATYRR</sequence>
<feature type="transmembrane region" description="Helical" evidence="1">
    <location>
        <begin position="196"/>
        <end position="218"/>
    </location>
</feature>
<comment type="caution">
    <text evidence="3">The sequence shown here is derived from an EMBL/GenBank/DDBJ whole genome shotgun (WGS) entry which is preliminary data.</text>
</comment>
<reference evidence="3 4" key="1">
    <citation type="submission" date="2023-03" db="EMBL/GenBank/DDBJ databases">
        <title>Novosphingobium cyanobacteriorum sp. nov., isolated from a eutrophic reservoir during the Microcystis bloom period.</title>
        <authorList>
            <person name="Kang M."/>
            <person name="Le V."/>
            <person name="Ko S.-R."/>
            <person name="Lee S.-A."/>
            <person name="Ahn C.-Y."/>
        </authorList>
    </citation>
    <scope>NUCLEOTIDE SEQUENCE [LARGE SCALE GENOMIC DNA]</scope>
    <source>
        <strain evidence="3 4">HBC54</strain>
    </source>
</reference>
<dbReference type="EMBL" id="JAROCY010000004">
    <property type="protein sequence ID" value="MDF8332547.1"/>
    <property type="molecule type" value="Genomic_DNA"/>
</dbReference>
<dbReference type="InterPro" id="IPR002656">
    <property type="entry name" value="Acyl_transf_3_dom"/>
</dbReference>
<accession>A0ABT6CFD6</accession>
<keyword evidence="1" id="KW-0472">Membrane</keyword>
<organism evidence="3 4">
    <name type="scientific">Novosphingobium cyanobacteriorum</name>
    <dbReference type="NCBI Taxonomy" id="3024215"/>
    <lineage>
        <taxon>Bacteria</taxon>
        <taxon>Pseudomonadati</taxon>
        <taxon>Pseudomonadota</taxon>
        <taxon>Alphaproteobacteria</taxon>
        <taxon>Sphingomonadales</taxon>
        <taxon>Sphingomonadaceae</taxon>
        <taxon>Novosphingobium</taxon>
    </lineage>
</organism>
<dbReference type="RefSeq" id="WP_277275757.1">
    <property type="nucleotide sequence ID" value="NZ_JAROCY010000004.1"/>
</dbReference>
<feature type="transmembrane region" description="Helical" evidence="1">
    <location>
        <begin position="329"/>
        <end position="350"/>
    </location>
</feature>
<dbReference type="Pfam" id="PF01757">
    <property type="entry name" value="Acyl_transf_3"/>
    <property type="match status" value="1"/>
</dbReference>
<dbReference type="GO" id="GO:0016746">
    <property type="term" value="F:acyltransferase activity"/>
    <property type="evidence" value="ECO:0007669"/>
    <property type="project" value="UniProtKB-KW"/>
</dbReference>
<feature type="domain" description="Acyltransferase 3" evidence="2">
    <location>
        <begin position="13"/>
        <end position="348"/>
    </location>
</feature>
<evidence type="ECO:0000313" key="4">
    <source>
        <dbReference type="Proteomes" id="UP001222770"/>
    </source>
</evidence>
<feature type="transmembrane region" description="Helical" evidence="1">
    <location>
        <begin position="305"/>
        <end position="323"/>
    </location>
</feature>
<keyword evidence="3" id="KW-0012">Acyltransferase</keyword>
<evidence type="ECO:0000259" key="2">
    <source>
        <dbReference type="Pfam" id="PF01757"/>
    </source>
</evidence>
<feature type="transmembrane region" description="Helical" evidence="1">
    <location>
        <begin position="52"/>
        <end position="75"/>
    </location>
</feature>
<dbReference type="Proteomes" id="UP001222770">
    <property type="component" value="Unassembled WGS sequence"/>
</dbReference>
<feature type="transmembrane region" description="Helical" evidence="1">
    <location>
        <begin position="239"/>
        <end position="258"/>
    </location>
</feature>
<name>A0ABT6CFD6_9SPHN</name>
<dbReference type="InterPro" id="IPR050879">
    <property type="entry name" value="Acyltransferase_3"/>
</dbReference>
<feature type="transmembrane region" description="Helical" evidence="1">
    <location>
        <begin position="12"/>
        <end position="32"/>
    </location>
</feature>
<keyword evidence="1" id="KW-0812">Transmembrane</keyword>
<proteinExistence type="predicted"/>
<dbReference type="PANTHER" id="PTHR23028:SF53">
    <property type="entry name" value="ACYL_TRANSF_3 DOMAIN-CONTAINING PROTEIN"/>
    <property type="match status" value="1"/>
</dbReference>
<dbReference type="PANTHER" id="PTHR23028">
    <property type="entry name" value="ACETYLTRANSFERASE"/>
    <property type="match status" value="1"/>
</dbReference>
<evidence type="ECO:0000256" key="1">
    <source>
        <dbReference type="SAM" id="Phobius"/>
    </source>
</evidence>
<feature type="transmembrane region" description="Helical" evidence="1">
    <location>
        <begin position="96"/>
        <end position="116"/>
    </location>
</feature>
<protein>
    <submittedName>
        <fullName evidence="3">Acyltransferase family protein</fullName>
    </submittedName>
</protein>
<keyword evidence="1" id="KW-1133">Transmembrane helix</keyword>
<evidence type="ECO:0000313" key="3">
    <source>
        <dbReference type="EMBL" id="MDF8332547.1"/>
    </source>
</evidence>
<gene>
    <name evidence="3" type="ORF">POM99_04975</name>
</gene>